<feature type="compositionally biased region" description="Low complexity" evidence="4">
    <location>
        <begin position="491"/>
        <end position="503"/>
    </location>
</feature>
<dbReference type="InterPro" id="IPR035979">
    <property type="entry name" value="RBD_domain_sf"/>
</dbReference>
<keyword evidence="6" id="KW-1185">Reference proteome</keyword>
<dbReference type="SUPFAM" id="SSF54928">
    <property type="entry name" value="RNA-binding domain, RBD"/>
    <property type="match status" value="3"/>
</dbReference>
<protein>
    <submittedName>
        <fullName evidence="7">LOW QUALITY PROTEIN: RNA-binding protein 12B-A-like</fullName>
    </submittedName>
</protein>
<evidence type="ECO:0000256" key="1">
    <source>
        <dbReference type="ARBA" id="ARBA00022737"/>
    </source>
</evidence>
<evidence type="ECO:0000259" key="5">
    <source>
        <dbReference type="PROSITE" id="PS50102"/>
    </source>
</evidence>
<dbReference type="CDD" id="cd12515">
    <property type="entry name" value="RRM5_RBM12_like"/>
    <property type="match status" value="1"/>
</dbReference>
<feature type="region of interest" description="Disordered" evidence="4">
    <location>
        <begin position="87"/>
        <end position="120"/>
    </location>
</feature>
<evidence type="ECO:0000313" key="6">
    <source>
        <dbReference type="Proteomes" id="UP000515135"/>
    </source>
</evidence>
<feature type="compositionally biased region" description="Basic and acidic residues" evidence="4">
    <location>
        <begin position="394"/>
        <end position="469"/>
    </location>
</feature>
<sequence>MAVVIRLQGLPWSASAMDIRSFFSGLTIPDGGVHIVGGDAGDAFIIFASDEDARQAMARTGNTIHGSPITLYLSSRKEMQDRINMSRSTTFDSPTPVATSNVEKTQSPSFGSRNVAPNGSSYVPPAVQESGYSSMSSSSYNSSPFSAAQTCIQLFGLNTNVTVSEIHSLFSGLEIASDGIVIEMDPFGNKTGKAFVKFKSVRDCSAAVRTYKEYLAARHIEVLSSTENQWQIAYDFAKAVQAPAVTSYANTNTGVMQRMQPQPRQTQPTNPQHSRSPVMPRSGAQQSRAQGAQRPRSRSPIERTDSMCISLKGLPYTAKDKDVRDFSKGLGIRKVWIDFEDGKAIGSGFVEFKSYGDQKAALRLHKKYMGSRYIEVTSAPSSDMQKHIQKFRETRKAQNEKKKAEAAKKAAAEAEVRKADDARKAEESKRAEETRRAESRRAEEARKAADAEAKAKKEAEAKKASEAKKAAASATVSTPAQTPAAVKRQASSEPTSEPSPAKKPALEPTPSPSHPPQSGEKTKQEQAKPEAAAEVKVEAKAVEKTPAKAAEDQPSKAGPEKEKAKQEAAQPNPKSEEKEKVSKKPDSKAKKGSKSPGKEAKSTKELDPRAKCCMHVWNLPYKASKREIENFFTGSTIAERGIHMVYTKTGEFSGEVFVEFVGIADCDRAYKLRAKRLGGRMALLRPITREEMRDRMARPTQRDMRTSEKDRERRQQDRMMGQDQMLEPPRRGPQGPQIPSLLDLPSSAPLSGNVGMPQFPPQMGVQQGPGLVPGGNMNMPNVGPPAPAFNTNEPPSDIVGIQNLPLTATMEEILDFFYGYPVLKDSVHIHRSDRGAPTGNASVAFPTPQDAMIAVRELNGRPMGVKKLRLLLI</sequence>
<feature type="domain" description="RRM" evidence="5">
    <location>
        <begin position="150"/>
        <end position="239"/>
    </location>
</feature>
<proteinExistence type="predicted"/>
<dbReference type="Gene3D" id="3.30.70.330">
    <property type="match status" value="5"/>
</dbReference>
<dbReference type="InterPro" id="IPR050666">
    <property type="entry name" value="ESRP"/>
</dbReference>
<dbReference type="InterPro" id="IPR012677">
    <property type="entry name" value="Nucleotide-bd_a/b_plait_sf"/>
</dbReference>
<feature type="compositionally biased region" description="Low complexity" evidence="4">
    <location>
        <begin position="281"/>
        <end position="294"/>
    </location>
</feature>
<evidence type="ECO:0000256" key="3">
    <source>
        <dbReference type="PROSITE-ProRule" id="PRU00176"/>
    </source>
</evidence>
<evidence type="ECO:0000256" key="4">
    <source>
        <dbReference type="SAM" id="MobiDB-lite"/>
    </source>
</evidence>
<feature type="compositionally biased region" description="Basic and acidic residues" evidence="4">
    <location>
        <begin position="596"/>
        <end position="606"/>
    </location>
</feature>
<feature type="compositionally biased region" description="Low complexity" evidence="4">
    <location>
        <begin position="732"/>
        <end position="750"/>
    </location>
</feature>
<feature type="region of interest" description="Disordered" evidence="4">
    <location>
        <begin position="692"/>
        <end position="750"/>
    </location>
</feature>
<dbReference type="Proteomes" id="UP000515135">
    <property type="component" value="Unplaced"/>
</dbReference>
<evidence type="ECO:0000256" key="2">
    <source>
        <dbReference type="ARBA" id="ARBA00022884"/>
    </source>
</evidence>
<dbReference type="CDD" id="cd12510">
    <property type="entry name" value="RRM1_RBM12_like"/>
    <property type="match status" value="1"/>
</dbReference>
<feature type="compositionally biased region" description="Basic and acidic residues" evidence="4">
    <location>
        <begin position="574"/>
        <end position="589"/>
    </location>
</feature>
<dbReference type="GeneID" id="109481990"/>
<feature type="compositionally biased region" description="Basic and acidic residues" evidence="4">
    <location>
        <begin position="692"/>
        <end position="717"/>
    </location>
</feature>
<organism evidence="6 7">
    <name type="scientific">Branchiostoma belcheri</name>
    <name type="common">Amphioxus</name>
    <dbReference type="NCBI Taxonomy" id="7741"/>
    <lineage>
        <taxon>Eukaryota</taxon>
        <taxon>Metazoa</taxon>
        <taxon>Chordata</taxon>
        <taxon>Cephalochordata</taxon>
        <taxon>Leptocardii</taxon>
        <taxon>Amphioxiformes</taxon>
        <taxon>Branchiostomatidae</taxon>
        <taxon>Branchiostoma</taxon>
    </lineage>
</organism>
<dbReference type="KEGG" id="bbel:109481990"/>
<dbReference type="PANTHER" id="PTHR13976">
    <property type="entry name" value="HETEROGENEOUS NUCLEAR RIBONUCLEOPROTEIN-RELATED"/>
    <property type="match status" value="1"/>
</dbReference>
<dbReference type="GO" id="GO:0003723">
    <property type="term" value="F:RNA binding"/>
    <property type="evidence" value="ECO:0007669"/>
    <property type="project" value="UniProtKB-UniRule"/>
</dbReference>
<evidence type="ECO:0000313" key="7">
    <source>
        <dbReference type="RefSeq" id="XP_019640174.1"/>
    </source>
</evidence>
<keyword evidence="1" id="KW-0677">Repeat</keyword>
<feature type="domain" description="RRM" evidence="5">
    <location>
        <begin position="612"/>
        <end position="689"/>
    </location>
</feature>
<dbReference type="Pfam" id="PF00076">
    <property type="entry name" value="RRM_1"/>
    <property type="match status" value="2"/>
</dbReference>
<feature type="region of interest" description="Disordered" evidence="4">
    <location>
        <begin position="256"/>
        <end position="305"/>
    </location>
</feature>
<feature type="domain" description="RRM" evidence="5">
    <location>
        <begin position="3"/>
        <end position="76"/>
    </location>
</feature>
<accession>A0A6P5A1F2</accession>
<dbReference type="InterPro" id="IPR000504">
    <property type="entry name" value="RRM_dom"/>
</dbReference>
<feature type="compositionally biased region" description="Low complexity" evidence="4">
    <location>
        <begin position="256"/>
        <end position="272"/>
    </location>
</feature>
<dbReference type="OrthoDB" id="2588702at2759"/>
<feature type="region of interest" description="Disordered" evidence="4">
    <location>
        <begin position="394"/>
        <end position="606"/>
    </location>
</feature>
<name>A0A6P5A1F2_BRABE</name>
<feature type="compositionally biased region" description="Basic and acidic residues" evidence="4">
    <location>
        <begin position="520"/>
        <end position="566"/>
    </location>
</feature>
<dbReference type="AlphaFoldDB" id="A0A6P5A1F2"/>
<dbReference type="CDD" id="cd12254">
    <property type="entry name" value="RRM_hnRNPH_ESRPs_RBM12_like"/>
    <property type="match status" value="3"/>
</dbReference>
<dbReference type="SMART" id="SM00360">
    <property type="entry name" value="RRM"/>
    <property type="match status" value="5"/>
</dbReference>
<feature type="domain" description="RRM" evidence="5">
    <location>
        <begin position="307"/>
        <end position="381"/>
    </location>
</feature>
<dbReference type="PROSITE" id="PS50102">
    <property type="entry name" value="RRM"/>
    <property type="match status" value="5"/>
</dbReference>
<keyword evidence="2 3" id="KW-0694">RNA-binding</keyword>
<feature type="domain" description="RRM" evidence="5">
    <location>
        <begin position="797"/>
        <end position="873"/>
    </location>
</feature>
<gene>
    <name evidence="7" type="primary">LOC109481990</name>
</gene>
<reference evidence="7" key="1">
    <citation type="submission" date="2025-08" db="UniProtKB">
        <authorList>
            <consortium name="RefSeq"/>
        </authorList>
    </citation>
    <scope>IDENTIFICATION</scope>
    <source>
        <tissue evidence="7">Gonad</tissue>
    </source>
</reference>
<dbReference type="RefSeq" id="XP_019640174.1">
    <property type="nucleotide sequence ID" value="XM_019784615.1"/>
</dbReference>